<accession>A0A8J8MPJ9</accession>
<organism evidence="1 2">
    <name type="scientific">Vallitalea pronyensis</name>
    <dbReference type="NCBI Taxonomy" id="1348613"/>
    <lineage>
        <taxon>Bacteria</taxon>
        <taxon>Bacillati</taxon>
        <taxon>Bacillota</taxon>
        <taxon>Clostridia</taxon>
        <taxon>Lachnospirales</taxon>
        <taxon>Vallitaleaceae</taxon>
        <taxon>Vallitalea</taxon>
    </lineage>
</organism>
<dbReference type="InterPro" id="IPR019268">
    <property type="entry name" value="DUF2278"/>
</dbReference>
<dbReference type="Proteomes" id="UP000683246">
    <property type="component" value="Chromosome"/>
</dbReference>
<dbReference type="Pfam" id="PF10042">
    <property type="entry name" value="DUF2278"/>
    <property type="match status" value="1"/>
</dbReference>
<protein>
    <submittedName>
        <fullName evidence="1">YukJ family protein</fullName>
    </submittedName>
</protein>
<reference evidence="1" key="1">
    <citation type="submission" date="2020-07" db="EMBL/GenBank/DDBJ databases">
        <title>Vallitalea pronyensis genome.</title>
        <authorList>
            <person name="Postec A."/>
        </authorList>
    </citation>
    <scope>NUCLEOTIDE SEQUENCE</scope>
    <source>
        <strain evidence="1">FatNI3</strain>
    </source>
</reference>
<name>A0A8J8MPJ9_9FIRM</name>
<evidence type="ECO:0000313" key="1">
    <source>
        <dbReference type="EMBL" id="QUI25206.1"/>
    </source>
</evidence>
<gene>
    <name evidence="1" type="ORF">HZI73_24190</name>
</gene>
<dbReference type="AlphaFoldDB" id="A0A8J8MPJ9"/>
<dbReference type="RefSeq" id="WP_212695905.1">
    <property type="nucleotide sequence ID" value="NZ_CP058649.1"/>
</dbReference>
<keyword evidence="2" id="KW-1185">Reference proteome</keyword>
<sequence>MSLQTYGVLKCKVIATKQERDKKRPHYQVHVRAGQEDYRISVNIKSYDVLSEVLFYTDENFTHEVTQEIKRLPYGFFYSQYCTIDYVRSELGFTRESMKNIPHDRHGPNNDLNEKLNHYVIDAIERDADLYVFGTRWKSNNYCKEDRIFRFQPAMGMHDIHMNQGNVRHWKNDDGIFQDGCLLFHYPSRDHWIGIFLAFQSQSWDTDDCMGHRLKRAKKHIN</sequence>
<evidence type="ECO:0000313" key="2">
    <source>
        <dbReference type="Proteomes" id="UP000683246"/>
    </source>
</evidence>
<proteinExistence type="predicted"/>
<dbReference type="KEGG" id="vpy:HZI73_24190"/>
<dbReference type="EMBL" id="CP058649">
    <property type="protein sequence ID" value="QUI25206.1"/>
    <property type="molecule type" value="Genomic_DNA"/>
</dbReference>